<keyword evidence="5 7" id="KW-1133">Transmembrane helix</keyword>
<feature type="transmembrane region" description="Helical" evidence="7">
    <location>
        <begin position="173"/>
        <end position="192"/>
    </location>
</feature>
<feature type="transmembrane region" description="Helical" evidence="7">
    <location>
        <begin position="147"/>
        <end position="167"/>
    </location>
</feature>
<evidence type="ECO:0000313" key="11">
    <source>
        <dbReference type="Proteomes" id="UP000184533"/>
    </source>
</evidence>
<feature type="transmembrane region" description="Helical" evidence="7">
    <location>
        <begin position="46"/>
        <end position="70"/>
    </location>
</feature>
<evidence type="ECO:0000256" key="6">
    <source>
        <dbReference type="ARBA" id="ARBA00023136"/>
    </source>
</evidence>
<dbReference type="Proteomes" id="UP000033608">
    <property type="component" value="Unassembled WGS sequence"/>
</dbReference>
<sequence length="488" mass="51984">MSEAGIGAIATRGIFWSLVQNWGAKVFTFVLFVSLARILTPADYGLAAAAASVLLLIGLVAEFGFGDAIVQRRDLQPEDVNLPFIVSVGVAASLALGAALMAGHIEAWLRVPGLSPVIVVACALAPVSAMTVFQEMNYRRQLAFRQLAYRVLIANLVAGPVAILLAYRGAGVWSLIAQTYLSTLVGLVWLWARPRWRPSLRLNPVSFLELARFGGAVVSLRLADFAATRLVEIIIIGRFGIAVFGLYAVGSRLYQVLMQLLQSALNEVALTVLSRIASERERMGAIYIRAIMIAAYLAAPVFVLVAALAPEICGLLFGQDWAGVDAIARPLLLLGAVQSVQYLNGAYLSARGRPSVVLRVALVKYAGMIVGIVSIPTTGVVELVTLFVVLQLVATPLSFWAVGHELGLGWRRIAGTLAPSVLACMAGYGAVALLRMQTDMVVVLALGFAAIYGAVIAALGRSQVRAIADFFRSRLAEKWPAGLAQDGA</sequence>
<comment type="subcellular location">
    <subcellularLocation>
        <location evidence="1">Cell membrane</location>
        <topology evidence="1">Multi-pass membrane protein</topology>
    </subcellularLocation>
</comment>
<evidence type="ECO:0000256" key="3">
    <source>
        <dbReference type="ARBA" id="ARBA00022475"/>
    </source>
</evidence>
<evidence type="ECO:0000256" key="2">
    <source>
        <dbReference type="ARBA" id="ARBA00007430"/>
    </source>
</evidence>
<reference evidence="9 11" key="2">
    <citation type="submission" date="2016-11" db="EMBL/GenBank/DDBJ databases">
        <authorList>
            <person name="Jaros S."/>
            <person name="Januszkiewicz K."/>
            <person name="Wedrychowicz H."/>
        </authorList>
    </citation>
    <scope>NUCLEOTIDE SEQUENCE [LARGE SCALE GENOMIC DNA]</scope>
    <source>
        <strain evidence="9 11">DSM 17137</strain>
    </source>
</reference>
<dbReference type="PANTHER" id="PTHR30250:SF10">
    <property type="entry name" value="LIPOPOLYSACCHARIDE BIOSYNTHESIS PROTEIN WZXC"/>
    <property type="match status" value="1"/>
</dbReference>
<reference evidence="8 10" key="1">
    <citation type="submission" date="2015-03" db="EMBL/GenBank/DDBJ databases">
        <authorList>
            <person name="Hassan Y.I."/>
            <person name="Lepp D."/>
            <person name="Zhou T."/>
        </authorList>
    </citation>
    <scope>NUCLEOTIDE SEQUENCE [LARGE SCALE GENOMIC DNA]</scope>
    <source>
        <strain evidence="8 10">DSM 17137</strain>
    </source>
</reference>
<dbReference type="Pfam" id="PF13440">
    <property type="entry name" value="Polysacc_synt_3"/>
    <property type="match status" value="1"/>
</dbReference>
<feature type="transmembrane region" description="Helical" evidence="7">
    <location>
        <begin position="286"/>
        <end position="307"/>
    </location>
</feature>
<keyword evidence="6 7" id="KW-0472">Membrane</keyword>
<evidence type="ECO:0000256" key="4">
    <source>
        <dbReference type="ARBA" id="ARBA00022692"/>
    </source>
</evidence>
<evidence type="ECO:0000256" key="5">
    <source>
        <dbReference type="ARBA" id="ARBA00022989"/>
    </source>
</evidence>
<dbReference type="AlphaFoldDB" id="A0A0F5LL76"/>
<dbReference type="STRING" id="1121477.SAMN02745223_00760"/>
<feature type="transmembrane region" description="Helical" evidence="7">
    <location>
        <begin position="327"/>
        <end position="344"/>
    </location>
</feature>
<dbReference type="OrthoDB" id="7605542at2"/>
<evidence type="ECO:0000256" key="1">
    <source>
        <dbReference type="ARBA" id="ARBA00004651"/>
    </source>
</evidence>
<dbReference type="PATRIC" id="fig|1121477.3.peg.4430"/>
<dbReference type="EMBL" id="LAJF01000098">
    <property type="protein sequence ID" value="KKB82372.1"/>
    <property type="molecule type" value="Genomic_DNA"/>
</dbReference>
<accession>A0A0F5LL76</accession>
<gene>
    <name evidence="9" type="ORF">SAMN02745223_00760</name>
    <name evidence="8" type="ORF">VW29_16265</name>
</gene>
<evidence type="ECO:0000313" key="10">
    <source>
        <dbReference type="Proteomes" id="UP000033608"/>
    </source>
</evidence>
<organism evidence="8 10">
    <name type="scientific">Devosia limi DSM 17137</name>
    <dbReference type="NCBI Taxonomy" id="1121477"/>
    <lineage>
        <taxon>Bacteria</taxon>
        <taxon>Pseudomonadati</taxon>
        <taxon>Pseudomonadota</taxon>
        <taxon>Alphaproteobacteria</taxon>
        <taxon>Hyphomicrobiales</taxon>
        <taxon>Devosiaceae</taxon>
        <taxon>Devosia</taxon>
    </lineage>
</organism>
<keyword evidence="4 7" id="KW-0812">Transmembrane</keyword>
<feature type="transmembrane region" description="Helical" evidence="7">
    <location>
        <begin position="114"/>
        <end position="135"/>
    </location>
</feature>
<feature type="transmembrane region" description="Helical" evidence="7">
    <location>
        <begin position="440"/>
        <end position="460"/>
    </location>
</feature>
<protein>
    <submittedName>
        <fullName evidence="9">Membrane protein involved in the export of O-antigen and teichoic acid</fullName>
    </submittedName>
</protein>
<proteinExistence type="inferred from homology"/>
<keyword evidence="10" id="KW-1185">Reference proteome</keyword>
<feature type="transmembrane region" description="Helical" evidence="7">
    <location>
        <begin position="414"/>
        <end position="434"/>
    </location>
</feature>
<feature type="transmembrane region" description="Helical" evidence="7">
    <location>
        <begin position="82"/>
        <end position="102"/>
    </location>
</feature>
<evidence type="ECO:0000313" key="9">
    <source>
        <dbReference type="EMBL" id="SHE64095.1"/>
    </source>
</evidence>
<dbReference type="GO" id="GO:0005886">
    <property type="term" value="C:plasma membrane"/>
    <property type="evidence" value="ECO:0007669"/>
    <property type="project" value="UniProtKB-SubCell"/>
</dbReference>
<dbReference type="Proteomes" id="UP000184533">
    <property type="component" value="Unassembled WGS sequence"/>
</dbReference>
<feature type="transmembrane region" description="Helical" evidence="7">
    <location>
        <begin position="22"/>
        <end position="40"/>
    </location>
</feature>
<comment type="similarity">
    <text evidence="2">Belongs to the polysaccharide synthase family.</text>
</comment>
<evidence type="ECO:0000256" key="7">
    <source>
        <dbReference type="SAM" id="Phobius"/>
    </source>
</evidence>
<keyword evidence="3" id="KW-1003">Cell membrane</keyword>
<dbReference type="RefSeq" id="WP_046136330.1">
    <property type="nucleotide sequence ID" value="NZ_FQVC01000002.1"/>
</dbReference>
<dbReference type="EMBL" id="FQVC01000002">
    <property type="protein sequence ID" value="SHE64095.1"/>
    <property type="molecule type" value="Genomic_DNA"/>
</dbReference>
<dbReference type="PANTHER" id="PTHR30250">
    <property type="entry name" value="PST FAMILY PREDICTED COLANIC ACID TRANSPORTER"/>
    <property type="match status" value="1"/>
</dbReference>
<dbReference type="InterPro" id="IPR050833">
    <property type="entry name" value="Poly_Biosynth_Transport"/>
</dbReference>
<evidence type="ECO:0000313" key="8">
    <source>
        <dbReference type="EMBL" id="KKB82372.1"/>
    </source>
</evidence>
<name>A0A0F5LL76_9HYPH</name>